<evidence type="ECO:0000313" key="5">
    <source>
        <dbReference type="Proteomes" id="UP000591803"/>
    </source>
</evidence>
<dbReference type="RefSeq" id="WP_146717406.1">
    <property type="nucleotide sequence ID" value="NZ_CP056333.1"/>
</dbReference>
<protein>
    <submittedName>
        <fullName evidence="2">Crp/Fnr family transcriptional regulator</fullName>
    </submittedName>
</protein>
<dbReference type="InterPro" id="IPR014710">
    <property type="entry name" value="RmlC-like_jellyroll"/>
</dbReference>
<dbReference type="SUPFAM" id="SSF51206">
    <property type="entry name" value="cAMP-binding domain-like"/>
    <property type="match status" value="1"/>
</dbReference>
<organism evidence="2 5">
    <name type="scientific">Citrobacter freundii</name>
    <dbReference type="NCBI Taxonomy" id="546"/>
    <lineage>
        <taxon>Bacteria</taxon>
        <taxon>Pseudomonadati</taxon>
        <taxon>Pseudomonadota</taxon>
        <taxon>Gammaproteobacteria</taxon>
        <taxon>Enterobacterales</taxon>
        <taxon>Enterobacteriaceae</taxon>
        <taxon>Citrobacter</taxon>
        <taxon>Citrobacter freundii complex</taxon>
    </lineage>
</organism>
<feature type="domain" description="Cyclic nucleotide-binding" evidence="1">
    <location>
        <begin position="1"/>
        <end position="70"/>
    </location>
</feature>
<evidence type="ECO:0000313" key="3">
    <source>
        <dbReference type="EMBL" id="QLY38987.1"/>
    </source>
</evidence>
<dbReference type="InterPro" id="IPR036388">
    <property type="entry name" value="WH-like_DNA-bd_sf"/>
</dbReference>
<evidence type="ECO:0000313" key="4">
    <source>
        <dbReference type="Proteomes" id="UP000512043"/>
    </source>
</evidence>
<dbReference type="CDD" id="cd00038">
    <property type="entry name" value="CAP_ED"/>
    <property type="match status" value="1"/>
</dbReference>
<proteinExistence type="predicted"/>
<dbReference type="Gene3D" id="2.60.120.10">
    <property type="entry name" value="Jelly Rolls"/>
    <property type="match status" value="1"/>
</dbReference>
<dbReference type="AlphaFoldDB" id="A0A7D6VNK0"/>
<accession>A0A7D6VNK0</accession>
<dbReference type="InterPro" id="IPR018490">
    <property type="entry name" value="cNMP-bd_dom_sf"/>
</dbReference>
<reference evidence="4 5" key="1">
    <citation type="submission" date="2020-06" db="EMBL/GenBank/DDBJ databases">
        <title>REHAB project genomes.</title>
        <authorList>
            <person name="Shaw L.P."/>
        </authorList>
    </citation>
    <scope>NUCLEOTIDE SEQUENCE [LARGE SCALE GENOMIC DNA]</scope>
    <source>
        <strain evidence="2 5">RHBSTW-00116</strain>
        <strain evidence="4">RHBSTW-00334</strain>
    </source>
</reference>
<evidence type="ECO:0000259" key="1">
    <source>
        <dbReference type="PROSITE" id="PS50042"/>
    </source>
</evidence>
<gene>
    <name evidence="2" type="ORF">HV077_03550</name>
    <name evidence="3" type="ORF">HV164_21760</name>
</gene>
<dbReference type="Pfam" id="PF00027">
    <property type="entry name" value="cNMP_binding"/>
    <property type="match status" value="1"/>
</dbReference>
<dbReference type="Proteomes" id="UP000512043">
    <property type="component" value="Chromosome"/>
</dbReference>
<dbReference type="EMBL" id="CP056597">
    <property type="protein sequence ID" value="QLY38987.1"/>
    <property type="molecule type" value="Genomic_DNA"/>
</dbReference>
<reference evidence="3" key="2">
    <citation type="journal article" date="2021" name="Microb. Genom.">
        <title>A genomic epidemiological study shows that prevalence of antimicrobial resistance in Enterobacterales is associated with the livestock host, as well as antimicrobial usage.</title>
        <authorList>
            <person name="AbuOun M."/>
            <person name="Jones H."/>
            <person name="Stubberfield E."/>
            <person name="Gilson D."/>
            <person name="Shaw L.P."/>
            <person name="Hubbard A.T.M."/>
            <person name="Chau K.K."/>
            <person name="Sebra R."/>
            <person name="Peto T.E.A."/>
            <person name="Crook D.W."/>
            <person name="Read D.S."/>
            <person name="Gweon H.S."/>
            <person name="Walker A.S."/>
            <person name="Stoesser N."/>
            <person name="Smith R.P."/>
            <person name="Anjum M.F."/>
            <person name="On Behalf Of The Rehab Consortium."/>
        </authorList>
    </citation>
    <scope>NUCLEOTIDE SEQUENCE</scope>
    <source>
        <strain evidence="3">RHBSTW-00334</strain>
    </source>
</reference>
<dbReference type="EMBL" id="JABXRI010000001">
    <property type="protein sequence ID" value="MBA8061497.1"/>
    <property type="molecule type" value="Genomic_DNA"/>
</dbReference>
<sequence length="173" mass="20256">MSAEYDQKLLSGSRKKPLSAGSWLLRQGERQSKIYYLHHGVARAVYHSPNGSERVKEFYFPGEYCFLYLNWLTHTSADYSLQMITPGEISEISLALLDAPEYQDIKTQLLVQQLIYKEKKEQMLLLNTPEQRYQYVQTHFPSWELQLTQRDLAHYIGITPVSLSRIRQRLNKG</sequence>
<name>A0A7D6VNK0_CITFR</name>
<evidence type="ECO:0000313" key="2">
    <source>
        <dbReference type="EMBL" id="MBA8061497.1"/>
    </source>
</evidence>
<dbReference type="Gene3D" id="1.10.10.10">
    <property type="entry name" value="Winged helix-like DNA-binding domain superfamily/Winged helix DNA-binding domain"/>
    <property type="match status" value="1"/>
</dbReference>
<dbReference type="PROSITE" id="PS50042">
    <property type="entry name" value="CNMP_BINDING_3"/>
    <property type="match status" value="1"/>
</dbReference>
<dbReference type="Proteomes" id="UP000591803">
    <property type="component" value="Unassembled WGS sequence"/>
</dbReference>
<dbReference type="InterPro" id="IPR000595">
    <property type="entry name" value="cNMP-bd_dom"/>
</dbReference>